<evidence type="ECO:0000313" key="1">
    <source>
        <dbReference type="EMBL" id="KAL3271950.1"/>
    </source>
</evidence>
<evidence type="ECO:0000313" key="2">
    <source>
        <dbReference type="Proteomes" id="UP001516400"/>
    </source>
</evidence>
<comment type="caution">
    <text evidence="1">The sequence shown here is derived from an EMBL/GenBank/DDBJ whole genome shotgun (WGS) entry which is preliminary data.</text>
</comment>
<accession>A0ABD2MZR3</accession>
<dbReference type="AlphaFoldDB" id="A0ABD2MZR3"/>
<dbReference type="EMBL" id="JABFTP020000042">
    <property type="protein sequence ID" value="KAL3271950.1"/>
    <property type="molecule type" value="Genomic_DNA"/>
</dbReference>
<protein>
    <submittedName>
        <fullName evidence="1">Uncharacterized protein</fullName>
    </submittedName>
</protein>
<name>A0ABD2MZR3_9CUCU</name>
<reference evidence="1 2" key="1">
    <citation type="journal article" date="2021" name="BMC Biol.">
        <title>Horizontally acquired antibacterial genes associated with adaptive radiation of ladybird beetles.</title>
        <authorList>
            <person name="Li H.S."/>
            <person name="Tang X.F."/>
            <person name="Huang Y.H."/>
            <person name="Xu Z.Y."/>
            <person name="Chen M.L."/>
            <person name="Du X.Y."/>
            <person name="Qiu B.Y."/>
            <person name="Chen P.T."/>
            <person name="Zhang W."/>
            <person name="Slipinski A."/>
            <person name="Escalona H.E."/>
            <person name="Waterhouse R.M."/>
            <person name="Zwick A."/>
            <person name="Pang H."/>
        </authorList>
    </citation>
    <scope>NUCLEOTIDE SEQUENCE [LARGE SCALE GENOMIC DNA]</scope>
    <source>
        <strain evidence="1">SYSU2018</strain>
    </source>
</reference>
<sequence length="336" mass="38296">MPDRQSKINKTMALEDISYFEASKMFTNISENPQSFPRLPSLRSSLPNPKEAQIVKAQDKRSPLVESAPCTSLNNIVEKRKTKHSQPDLRYGHLSKNCNSKSRCGSCGVEHLNKKGEETVCPNLKNLICVHCSLNHNSTDRSSCPEFDRQSTIYKTMALENISYFEASKMFTKVSENHPQSFPRLPSLRSSLPNHKKVQIVKAQDRRSPLVESAASTSFNYIVIKRKTEHCQPGYNKEAHQKQLIEYSSRQFRPSEVLLNNGKTDRSSESPSSSSVEEIVLFIKERRKEQKTNDLAKSLREILLNKEKEHLVTRGHDTDDSFPNEDFIMSFSTSIS</sequence>
<keyword evidence="2" id="KW-1185">Reference proteome</keyword>
<dbReference type="Proteomes" id="UP001516400">
    <property type="component" value="Unassembled WGS sequence"/>
</dbReference>
<proteinExistence type="predicted"/>
<organism evidence="1 2">
    <name type="scientific">Cryptolaemus montrouzieri</name>
    <dbReference type="NCBI Taxonomy" id="559131"/>
    <lineage>
        <taxon>Eukaryota</taxon>
        <taxon>Metazoa</taxon>
        <taxon>Ecdysozoa</taxon>
        <taxon>Arthropoda</taxon>
        <taxon>Hexapoda</taxon>
        <taxon>Insecta</taxon>
        <taxon>Pterygota</taxon>
        <taxon>Neoptera</taxon>
        <taxon>Endopterygota</taxon>
        <taxon>Coleoptera</taxon>
        <taxon>Polyphaga</taxon>
        <taxon>Cucujiformia</taxon>
        <taxon>Coccinelloidea</taxon>
        <taxon>Coccinellidae</taxon>
        <taxon>Scymninae</taxon>
        <taxon>Scymnini</taxon>
        <taxon>Cryptolaemus</taxon>
    </lineage>
</organism>
<gene>
    <name evidence="1" type="ORF">HHI36_022420</name>
</gene>